<evidence type="ECO:0000313" key="1">
    <source>
        <dbReference type="EMBL" id="KAJ8915952.1"/>
    </source>
</evidence>
<organism evidence="1 2">
    <name type="scientific">Exocentrus adspersus</name>
    <dbReference type="NCBI Taxonomy" id="1586481"/>
    <lineage>
        <taxon>Eukaryota</taxon>
        <taxon>Metazoa</taxon>
        <taxon>Ecdysozoa</taxon>
        <taxon>Arthropoda</taxon>
        <taxon>Hexapoda</taxon>
        <taxon>Insecta</taxon>
        <taxon>Pterygota</taxon>
        <taxon>Neoptera</taxon>
        <taxon>Endopterygota</taxon>
        <taxon>Coleoptera</taxon>
        <taxon>Polyphaga</taxon>
        <taxon>Cucujiformia</taxon>
        <taxon>Chrysomeloidea</taxon>
        <taxon>Cerambycidae</taxon>
        <taxon>Lamiinae</taxon>
        <taxon>Acanthocinini</taxon>
        <taxon>Exocentrus</taxon>
    </lineage>
</organism>
<comment type="caution">
    <text evidence="1">The sequence shown here is derived from an EMBL/GenBank/DDBJ whole genome shotgun (WGS) entry which is preliminary data.</text>
</comment>
<protein>
    <submittedName>
        <fullName evidence="1">Uncharacterized protein</fullName>
    </submittedName>
</protein>
<sequence>MAALEVVLRLPPLSVWIMREAMPAYLRIWDAGGWKAKGIKEGHAAIAPRAERELPIYAMRVIEAEDLLRLRRSLLRNNGNMILQGPLVCYTDGFRMRNEHSRSRKKSGAQQSYSLGSYATVFQAEVFAILMVAHREDIKNCECGDALESLARQKQVELVWGARTLGPRAYGNSREQEG</sequence>
<evidence type="ECO:0000313" key="2">
    <source>
        <dbReference type="Proteomes" id="UP001159042"/>
    </source>
</evidence>
<dbReference type="EMBL" id="JANEYG010000047">
    <property type="protein sequence ID" value="KAJ8915952.1"/>
    <property type="molecule type" value="Genomic_DNA"/>
</dbReference>
<dbReference type="AlphaFoldDB" id="A0AAV8VPQ2"/>
<gene>
    <name evidence="1" type="ORF">NQ315_016628</name>
</gene>
<keyword evidence="2" id="KW-1185">Reference proteome</keyword>
<dbReference type="Proteomes" id="UP001159042">
    <property type="component" value="Unassembled WGS sequence"/>
</dbReference>
<reference evidence="1 2" key="1">
    <citation type="journal article" date="2023" name="Insect Mol. Biol.">
        <title>Genome sequencing provides insights into the evolution of gene families encoding plant cell wall-degrading enzymes in longhorned beetles.</title>
        <authorList>
            <person name="Shin N.R."/>
            <person name="Okamura Y."/>
            <person name="Kirsch R."/>
            <person name="Pauchet Y."/>
        </authorList>
    </citation>
    <scope>NUCLEOTIDE SEQUENCE [LARGE SCALE GENOMIC DNA]</scope>
    <source>
        <strain evidence="1">EAD_L_NR</strain>
    </source>
</reference>
<name>A0AAV8VPQ2_9CUCU</name>
<proteinExistence type="predicted"/>
<accession>A0AAV8VPQ2</accession>